<dbReference type="Gene3D" id="3.30.420.10">
    <property type="entry name" value="Ribonuclease H-like superfamily/Ribonuclease H"/>
    <property type="match status" value="1"/>
</dbReference>
<protein>
    <recommendedName>
        <fullName evidence="1">RNase H type-1 domain-containing protein</fullName>
    </recommendedName>
</protein>
<gene>
    <name evidence="2" type="ORF">KI387_010841</name>
</gene>
<evidence type="ECO:0000313" key="2">
    <source>
        <dbReference type="EMBL" id="KAH9306437.1"/>
    </source>
</evidence>
<dbReference type="EMBL" id="JAHRHJ020000008">
    <property type="protein sequence ID" value="KAH9306437.1"/>
    <property type="molecule type" value="Genomic_DNA"/>
</dbReference>
<dbReference type="GO" id="GO:0003676">
    <property type="term" value="F:nucleic acid binding"/>
    <property type="evidence" value="ECO:0007669"/>
    <property type="project" value="InterPro"/>
</dbReference>
<sequence>MGVVTLVKPKLSYLGSKQAIECGISHLHIEGDSQIIVQEKKALNWALDVYASNILFCLRKLDFWSIGHVYKEANMAVNLLANVRVMQVDETIISNDVSRWSGLKDIISKDVEFNHAP</sequence>
<reference evidence="2 3" key="1">
    <citation type="journal article" date="2021" name="Nat. Plants">
        <title>The Taxus genome provides insights into paclitaxel biosynthesis.</title>
        <authorList>
            <person name="Xiong X."/>
            <person name="Gou J."/>
            <person name="Liao Q."/>
            <person name="Li Y."/>
            <person name="Zhou Q."/>
            <person name="Bi G."/>
            <person name="Li C."/>
            <person name="Du R."/>
            <person name="Wang X."/>
            <person name="Sun T."/>
            <person name="Guo L."/>
            <person name="Liang H."/>
            <person name="Lu P."/>
            <person name="Wu Y."/>
            <person name="Zhang Z."/>
            <person name="Ro D.K."/>
            <person name="Shang Y."/>
            <person name="Huang S."/>
            <person name="Yan J."/>
        </authorList>
    </citation>
    <scope>NUCLEOTIDE SEQUENCE [LARGE SCALE GENOMIC DNA]</scope>
    <source>
        <strain evidence="2">Ta-2019</strain>
    </source>
</reference>
<organism evidence="2 3">
    <name type="scientific">Taxus chinensis</name>
    <name type="common">Chinese yew</name>
    <name type="synonym">Taxus wallichiana var. chinensis</name>
    <dbReference type="NCBI Taxonomy" id="29808"/>
    <lineage>
        <taxon>Eukaryota</taxon>
        <taxon>Viridiplantae</taxon>
        <taxon>Streptophyta</taxon>
        <taxon>Embryophyta</taxon>
        <taxon>Tracheophyta</taxon>
        <taxon>Spermatophyta</taxon>
        <taxon>Pinopsida</taxon>
        <taxon>Pinidae</taxon>
        <taxon>Conifers II</taxon>
        <taxon>Cupressales</taxon>
        <taxon>Taxaceae</taxon>
        <taxon>Taxus</taxon>
    </lineage>
</organism>
<name>A0AA38FLH5_TAXCH</name>
<dbReference type="InterPro" id="IPR002156">
    <property type="entry name" value="RNaseH_domain"/>
</dbReference>
<dbReference type="InterPro" id="IPR036397">
    <property type="entry name" value="RNaseH_sf"/>
</dbReference>
<feature type="non-terminal residue" evidence="2">
    <location>
        <position position="117"/>
    </location>
</feature>
<keyword evidence="3" id="KW-1185">Reference proteome</keyword>
<evidence type="ECO:0000313" key="3">
    <source>
        <dbReference type="Proteomes" id="UP000824469"/>
    </source>
</evidence>
<evidence type="ECO:0000259" key="1">
    <source>
        <dbReference type="Pfam" id="PF13456"/>
    </source>
</evidence>
<dbReference type="GO" id="GO:0004523">
    <property type="term" value="F:RNA-DNA hybrid ribonuclease activity"/>
    <property type="evidence" value="ECO:0007669"/>
    <property type="project" value="InterPro"/>
</dbReference>
<feature type="domain" description="RNase H type-1" evidence="1">
    <location>
        <begin position="17"/>
        <end position="82"/>
    </location>
</feature>
<comment type="caution">
    <text evidence="2">The sequence shown here is derived from an EMBL/GenBank/DDBJ whole genome shotgun (WGS) entry which is preliminary data.</text>
</comment>
<dbReference type="Pfam" id="PF13456">
    <property type="entry name" value="RVT_3"/>
    <property type="match status" value="1"/>
</dbReference>
<accession>A0AA38FLH5</accession>
<proteinExistence type="predicted"/>
<dbReference type="AlphaFoldDB" id="A0AA38FLH5"/>
<dbReference type="Proteomes" id="UP000824469">
    <property type="component" value="Unassembled WGS sequence"/>
</dbReference>